<accession>A0A835VJM9</accession>
<dbReference type="Pfam" id="PF03171">
    <property type="entry name" value="2OG-FeII_Oxy"/>
    <property type="match status" value="1"/>
</dbReference>
<dbReference type="InterPro" id="IPR027443">
    <property type="entry name" value="IPNS-like_sf"/>
</dbReference>
<organism evidence="3 5">
    <name type="scientific">Vanilla planifolia</name>
    <name type="common">Vanilla</name>
    <dbReference type="NCBI Taxonomy" id="51239"/>
    <lineage>
        <taxon>Eukaryota</taxon>
        <taxon>Viridiplantae</taxon>
        <taxon>Streptophyta</taxon>
        <taxon>Embryophyta</taxon>
        <taxon>Tracheophyta</taxon>
        <taxon>Spermatophyta</taxon>
        <taxon>Magnoliopsida</taxon>
        <taxon>Liliopsida</taxon>
        <taxon>Asparagales</taxon>
        <taxon>Orchidaceae</taxon>
        <taxon>Vanilloideae</taxon>
        <taxon>Vanilleae</taxon>
        <taxon>Vanilla</taxon>
    </lineage>
</organism>
<dbReference type="InterPro" id="IPR050231">
    <property type="entry name" value="Iron_ascorbate_oxido_reductase"/>
</dbReference>
<reference evidence="5 6" key="1">
    <citation type="journal article" date="2020" name="Nat. Food">
        <title>A phased Vanilla planifolia genome enables genetic improvement of flavour and production.</title>
        <authorList>
            <person name="Hasing T."/>
            <person name="Tang H."/>
            <person name="Brym M."/>
            <person name="Khazi F."/>
            <person name="Huang T."/>
            <person name="Chambers A.H."/>
        </authorList>
    </citation>
    <scope>NUCLEOTIDE SEQUENCE [LARGE SCALE GENOMIC DNA]</scope>
    <source>
        <tissue evidence="3">Leaf</tissue>
    </source>
</reference>
<evidence type="ECO:0000313" key="6">
    <source>
        <dbReference type="Proteomes" id="UP000639772"/>
    </source>
</evidence>
<protein>
    <recommendedName>
        <fullName evidence="2">Fe2OG dioxygenase domain-containing protein</fullName>
    </recommendedName>
</protein>
<evidence type="ECO:0000259" key="2">
    <source>
        <dbReference type="PROSITE" id="PS51471"/>
    </source>
</evidence>
<dbReference type="EMBL" id="JADCNM010000001">
    <property type="protein sequence ID" value="KAG0503214.1"/>
    <property type="molecule type" value="Genomic_DNA"/>
</dbReference>
<comment type="similarity">
    <text evidence="1">Belongs to the iron/ascorbate-dependent oxidoreductase family.</text>
</comment>
<proteinExistence type="inferred from homology"/>
<dbReference type="PANTHER" id="PTHR47990">
    <property type="entry name" value="2-OXOGLUTARATE (2OG) AND FE(II)-DEPENDENT OXYGENASE SUPERFAMILY PROTEIN-RELATED"/>
    <property type="match status" value="1"/>
</dbReference>
<name>A0A835VJM9_VANPL</name>
<evidence type="ECO:0000313" key="3">
    <source>
        <dbReference type="EMBL" id="KAG0498986.1"/>
    </source>
</evidence>
<keyword evidence="1" id="KW-0408">Iron</keyword>
<dbReference type="GO" id="GO:0046872">
    <property type="term" value="F:metal ion binding"/>
    <property type="evidence" value="ECO:0007669"/>
    <property type="project" value="UniProtKB-KW"/>
</dbReference>
<dbReference type="PROSITE" id="PS51471">
    <property type="entry name" value="FE2OG_OXY"/>
    <property type="match status" value="1"/>
</dbReference>
<feature type="domain" description="Fe2OG dioxygenase" evidence="2">
    <location>
        <begin position="118"/>
        <end position="226"/>
    </location>
</feature>
<keyword evidence="5" id="KW-1185">Reference proteome</keyword>
<comment type="caution">
    <text evidence="3">The sequence shown here is derived from an EMBL/GenBank/DDBJ whole genome shotgun (WGS) entry which is preliminary data.</text>
</comment>
<dbReference type="Proteomes" id="UP000639772">
    <property type="component" value="Chromosome 1"/>
</dbReference>
<dbReference type="EMBL" id="JADCNL010000001">
    <property type="protein sequence ID" value="KAG0498986.1"/>
    <property type="molecule type" value="Genomic_DNA"/>
</dbReference>
<evidence type="ECO:0000313" key="5">
    <source>
        <dbReference type="Proteomes" id="UP000636800"/>
    </source>
</evidence>
<dbReference type="SUPFAM" id="SSF51197">
    <property type="entry name" value="Clavaminate synthase-like"/>
    <property type="match status" value="1"/>
</dbReference>
<dbReference type="AlphaFoldDB" id="A0A835VJM9"/>
<keyword evidence="1" id="KW-0560">Oxidoreductase</keyword>
<dbReference type="Proteomes" id="UP000636800">
    <property type="component" value="Chromosome 1"/>
</dbReference>
<gene>
    <name evidence="4" type="ORF">HPP92_003286</name>
    <name evidence="3" type="ORF">HPP92_003677</name>
</gene>
<evidence type="ECO:0000313" key="4">
    <source>
        <dbReference type="EMBL" id="KAG0503214.1"/>
    </source>
</evidence>
<sequence>MGCRRGYQHGLRRRCGDSGAAIRASAKSCQVRAAAAVGVLFGGTPAVSLHLRSPELPRGSTCICPGSETGISMNCSLTSAALPVSVLNWAHALQLSLIVSQKSIDLFQLSFTRREQTPASSPLVLPLNRALEEYGRHMARIVQCYFLEYSHTDSSVLTIVDEDEVGGLQIRHGNSWFHIKPVFDTFLVQLGDMMQAISNDEYKSVEHRVLANERKERLSLCYFTFPREDFRIKGMC</sequence>
<evidence type="ECO:0000256" key="1">
    <source>
        <dbReference type="RuleBase" id="RU003682"/>
    </source>
</evidence>
<dbReference type="OrthoDB" id="288590at2759"/>
<dbReference type="InterPro" id="IPR044861">
    <property type="entry name" value="IPNS-like_FE2OG_OXY"/>
</dbReference>
<keyword evidence="1" id="KW-0479">Metal-binding</keyword>
<dbReference type="InterPro" id="IPR005123">
    <property type="entry name" value="Oxoglu/Fe-dep_dioxygenase_dom"/>
</dbReference>
<dbReference type="GO" id="GO:0016491">
    <property type="term" value="F:oxidoreductase activity"/>
    <property type="evidence" value="ECO:0007669"/>
    <property type="project" value="UniProtKB-KW"/>
</dbReference>
<dbReference type="Gene3D" id="2.60.120.330">
    <property type="entry name" value="B-lactam Antibiotic, Isopenicillin N Synthase, Chain"/>
    <property type="match status" value="1"/>
</dbReference>